<accession>A0A6S6WRN1</accession>
<keyword evidence="2" id="KW-1185">Reference proteome</keyword>
<reference evidence="1 2" key="1">
    <citation type="submission" date="2020-02" db="EMBL/GenBank/DDBJ databases">
        <authorList>
            <person name="Rodrigo-Torres L."/>
            <person name="Arahal R. D."/>
            <person name="Lucena T."/>
        </authorList>
    </citation>
    <scope>NUCLEOTIDE SEQUENCE [LARGE SCALE GENOMIC DNA]</scope>
    <source>
        <strain evidence="1 2">CECT 9734</strain>
    </source>
</reference>
<proteinExistence type="predicted"/>
<gene>
    <name evidence="1" type="ORF">PSI9734_02366</name>
</gene>
<dbReference type="RefSeq" id="WP_173921319.1">
    <property type="nucleotide sequence ID" value="NZ_CADCXY010000009.1"/>
</dbReference>
<evidence type="ECO:0000313" key="2">
    <source>
        <dbReference type="Proteomes" id="UP000481517"/>
    </source>
</evidence>
<dbReference type="EMBL" id="CADCXY010000009">
    <property type="protein sequence ID" value="CAB0152018.1"/>
    <property type="molecule type" value="Genomic_DNA"/>
</dbReference>
<dbReference type="Proteomes" id="UP000481517">
    <property type="component" value="Unassembled WGS sequence"/>
</dbReference>
<name>A0A6S6WRN1_9GAMM</name>
<protein>
    <submittedName>
        <fullName evidence="1">Uncharacterized protein</fullName>
    </submittedName>
</protein>
<evidence type="ECO:0000313" key="1">
    <source>
        <dbReference type="EMBL" id="CAB0152018.1"/>
    </source>
</evidence>
<sequence length="397" mass="44605">MRQHGYTSAWMLPVIAALLALTVGVMSVSRQVRSTWYEQNVADNMALSAATLMARELNLLALINRALLANQLTLAQLSGVYSWYLMMQDVAERSALAATWIPYLNAITRQISQAVRHVERPLTTLLRGAVYVQQAMNTALRATQWFARVTFSLEIPRSLTNVANLHRLQEPRWQVLHAPGLVPVPWLWWSYIPPQHSGADGGLAKQLMLASLDGFSRRRSYRWFTALQVSVRKAGGARLQVDKRGAWHWQSMDTVAVHLAGLLDSEELPWGDGLGYNGSKVKSYRPQEFGDSGQINPTTTKWARAQQHRLSSIAERFSYFNRAELQPDDWPQVIVTLNGVTAKAGVFFSRPTQLFPRSDKQPEQANLFNALWEPRLMSLSVSEKVLLASLPGGSRND</sequence>
<dbReference type="AlphaFoldDB" id="A0A6S6WRN1"/>
<organism evidence="1 2">
    <name type="scientific">Pseudidiomarina piscicola</name>
    <dbReference type="NCBI Taxonomy" id="2614830"/>
    <lineage>
        <taxon>Bacteria</taxon>
        <taxon>Pseudomonadati</taxon>
        <taxon>Pseudomonadota</taxon>
        <taxon>Gammaproteobacteria</taxon>
        <taxon>Alteromonadales</taxon>
        <taxon>Idiomarinaceae</taxon>
        <taxon>Pseudidiomarina</taxon>
    </lineage>
</organism>